<organism evidence="2 3">
    <name type="scientific">Filomicrobium insigne</name>
    <dbReference type="NCBI Taxonomy" id="418854"/>
    <lineage>
        <taxon>Bacteria</taxon>
        <taxon>Pseudomonadati</taxon>
        <taxon>Pseudomonadota</taxon>
        <taxon>Alphaproteobacteria</taxon>
        <taxon>Hyphomicrobiales</taxon>
        <taxon>Hyphomicrobiaceae</taxon>
        <taxon>Filomicrobium</taxon>
    </lineage>
</organism>
<evidence type="ECO:0000313" key="2">
    <source>
        <dbReference type="EMBL" id="SDO77342.1"/>
    </source>
</evidence>
<name>A0A1H0MA55_9HYPH</name>
<gene>
    <name evidence="2" type="ORF">SAMN04488061_1618</name>
</gene>
<feature type="region of interest" description="Disordered" evidence="1">
    <location>
        <begin position="73"/>
        <end position="93"/>
    </location>
</feature>
<dbReference type="Proteomes" id="UP000198795">
    <property type="component" value="Unassembled WGS sequence"/>
</dbReference>
<accession>A0A1H0MA55</accession>
<protein>
    <submittedName>
        <fullName evidence="2">Uncharacterized protein</fullName>
    </submittedName>
</protein>
<sequence length="93" mass="10069">MLTTLLIDCRALIMPHYRVLIGLCGLGPRGITIQPRLSNDHNPLEAGEFGQCRQQGPGAAIIGVTNACQPNLSWYKPSQRRSNPGQGGRVYGP</sequence>
<proteinExistence type="predicted"/>
<comment type="caution">
    <text evidence="2">The sequence shown here is derived from an EMBL/GenBank/DDBJ whole genome shotgun (WGS) entry which is preliminary data.</text>
</comment>
<dbReference type="EMBL" id="FNJC01000002">
    <property type="protein sequence ID" value="SDO77342.1"/>
    <property type="molecule type" value="Genomic_DNA"/>
</dbReference>
<evidence type="ECO:0000313" key="3">
    <source>
        <dbReference type="Proteomes" id="UP000198795"/>
    </source>
</evidence>
<reference evidence="2 3" key="1">
    <citation type="submission" date="2016-10" db="EMBL/GenBank/DDBJ databases">
        <authorList>
            <person name="Varghese N."/>
            <person name="Submissions S."/>
        </authorList>
    </citation>
    <scope>NUCLEOTIDE SEQUENCE [LARGE SCALE GENOMIC DNA]</scope>
    <source>
        <strain evidence="2 3">CGMCC 1.6497</strain>
    </source>
</reference>
<evidence type="ECO:0000256" key="1">
    <source>
        <dbReference type="SAM" id="MobiDB-lite"/>
    </source>
</evidence>
<keyword evidence="3" id="KW-1185">Reference proteome</keyword>